<dbReference type="EMBL" id="VLTJ01000033">
    <property type="protein sequence ID" value="TSH91783.1"/>
    <property type="molecule type" value="Genomic_DNA"/>
</dbReference>
<dbReference type="InterPro" id="IPR032823">
    <property type="entry name" value="BCA_ABC_TP_C"/>
</dbReference>
<evidence type="ECO:0000256" key="4">
    <source>
        <dbReference type="ARBA" id="ARBA00022840"/>
    </source>
</evidence>
<organism evidence="6 7">
    <name type="scientific">Verticiella sediminum</name>
    <dbReference type="NCBI Taxonomy" id="1247510"/>
    <lineage>
        <taxon>Bacteria</taxon>
        <taxon>Pseudomonadati</taxon>
        <taxon>Pseudomonadota</taxon>
        <taxon>Betaproteobacteria</taxon>
        <taxon>Burkholderiales</taxon>
        <taxon>Alcaligenaceae</taxon>
        <taxon>Verticiella</taxon>
    </lineage>
</organism>
<dbReference type="Pfam" id="PF12399">
    <property type="entry name" value="BCA_ABC_TP_C"/>
    <property type="match status" value="1"/>
</dbReference>
<dbReference type="Proteomes" id="UP000318405">
    <property type="component" value="Unassembled WGS sequence"/>
</dbReference>
<evidence type="ECO:0000256" key="3">
    <source>
        <dbReference type="ARBA" id="ARBA00022741"/>
    </source>
</evidence>
<keyword evidence="3" id="KW-0547">Nucleotide-binding</keyword>
<dbReference type="InterPro" id="IPR051120">
    <property type="entry name" value="ABC_AA/LPS_Transport"/>
</dbReference>
<keyword evidence="2" id="KW-1003">Cell membrane</keyword>
<dbReference type="InterPro" id="IPR003439">
    <property type="entry name" value="ABC_transporter-like_ATP-bd"/>
</dbReference>
<reference evidence="6 7" key="1">
    <citation type="submission" date="2019-07" db="EMBL/GenBank/DDBJ databases">
        <title>Qingshengfaniella alkalisoli gen. nov., sp. nov., isolated from saline soil.</title>
        <authorList>
            <person name="Xu L."/>
            <person name="Huang X.-X."/>
            <person name="Sun J.-Q."/>
        </authorList>
    </citation>
    <scope>NUCLEOTIDE SEQUENCE [LARGE SCALE GENOMIC DNA]</scope>
    <source>
        <strain evidence="6 7">DSM 27279</strain>
    </source>
</reference>
<dbReference type="OrthoDB" id="9781337at2"/>
<evidence type="ECO:0000256" key="2">
    <source>
        <dbReference type="ARBA" id="ARBA00022475"/>
    </source>
</evidence>
<keyword evidence="7" id="KW-1185">Reference proteome</keyword>
<protein>
    <submittedName>
        <fullName evidence="6">ABC transporter ATP-binding protein</fullName>
    </submittedName>
</protein>
<dbReference type="GO" id="GO:0005886">
    <property type="term" value="C:plasma membrane"/>
    <property type="evidence" value="ECO:0007669"/>
    <property type="project" value="TreeGrafter"/>
</dbReference>
<dbReference type="GO" id="GO:0016887">
    <property type="term" value="F:ATP hydrolysis activity"/>
    <property type="evidence" value="ECO:0007669"/>
    <property type="project" value="InterPro"/>
</dbReference>
<gene>
    <name evidence="6" type="ORF">FOZ76_17910</name>
</gene>
<evidence type="ECO:0000313" key="7">
    <source>
        <dbReference type="Proteomes" id="UP000318405"/>
    </source>
</evidence>
<dbReference type="PANTHER" id="PTHR45772">
    <property type="entry name" value="CONSERVED COMPONENT OF ABC TRANSPORTER FOR NATURAL AMINO ACIDS-RELATED"/>
    <property type="match status" value="1"/>
</dbReference>
<dbReference type="Gene3D" id="3.40.50.300">
    <property type="entry name" value="P-loop containing nucleotide triphosphate hydrolases"/>
    <property type="match status" value="1"/>
</dbReference>
<sequence length="257" mass="27750">MDHREAGGLPALRTRALCKHFGALQVTRSVDFALPVGARHALIGPNGAGKTTFLNLLTGTLPASGGSIELQGEDVTRRRPDERVKRGLVRTFQVTSLFPELTPLESVTLAACERLGLTRRWHRRTGAYTAAVDEAQEILRRLRIAGVGGQPTRTLPYGQQRILEVAVALALEPRVLLLDEPAAGIPAGESAELFEVIAELPEDISLLFIEHDMHLVFRFASRITVLVAGGVMAEGTPDDIAGNPDVRTVYLGSAEHA</sequence>
<dbReference type="InterPro" id="IPR003593">
    <property type="entry name" value="AAA+_ATPase"/>
</dbReference>
<keyword evidence="4 6" id="KW-0067">ATP-binding</keyword>
<comment type="caution">
    <text evidence="6">The sequence shown here is derived from an EMBL/GenBank/DDBJ whole genome shotgun (WGS) entry which is preliminary data.</text>
</comment>
<evidence type="ECO:0000313" key="6">
    <source>
        <dbReference type="EMBL" id="TSH91783.1"/>
    </source>
</evidence>
<name>A0A556AFZ8_9BURK</name>
<dbReference type="InterPro" id="IPR027417">
    <property type="entry name" value="P-loop_NTPase"/>
</dbReference>
<dbReference type="CDD" id="cd03219">
    <property type="entry name" value="ABC_Mj1267_LivG_branched"/>
    <property type="match status" value="1"/>
</dbReference>
<feature type="domain" description="ABC transporter" evidence="5">
    <location>
        <begin position="12"/>
        <end position="253"/>
    </location>
</feature>
<dbReference type="GO" id="GO:0005524">
    <property type="term" value="F:ATP binding"/>
    <property type="evidence" value="ECO:0007669"/>
    <property type="project" value="UniProtKB-KW"/>
</dbReference>
<dbReference type="AlphaFoldDB" id="A0A556AFZ8"/>
<proteinExistence type="predicted"/>
<dbReference type="SUPFAM" id="SSF52540">
    <property type="entry name" value="P-loop containing nucleoside triphosphate hydrolases"/>
    <property type="match status" value="1"/>
</dbReference>
<dbReference type="Pfam" id="PF00005">
    <property type="entry name" value="ABC_tran"/>
    <property type="match status" value="1"/>
</dbReference>
<evidence type="ECO:0000256" key="1">
    <source>
        <dbReference type="ARBA" id="ARBA00022448"/>
    </source>
</evidence>
<dbReference type="SMART" id="SM00382">
    <property type="entry name" value="AAA"/>
    <property type="match status" value="1"/>
</dbReference>
<keyword evidence="2" id="KW-0472">Membrane</keyword>
<dbReference type="PROSITE" id="PS50893">
    <property type="entry name" value="ABC_TRANSPORTER_2"/>
    <property type="match status" value="1"/>
</dbReference>
<evidence type="ECO:0000259" key="5">
    <source>
        <dbReference type="PROSITE" id="PS50893"/>
    </source>
</evidence>
<accession>A0A556AFZ8</accession>
<dbReference type="PANTHER" id="PTHR45772:SF2">
    <property type="entry name" value="ABC TRANSPORTER ATP-BINDING PROTEIN"/>
    <property type="match status" value="1"/>
</dbReference>
<keyword evidence="1" id="KW-0813">Transport</keyword>